<dbReference type="InterPro" id="IPR042233">
    <property type="entry name" value="Cell_div_ZapA_N"/>
</dbReference>
<dbReference type="OrthoDB" id="9797575at2"/>
<dbReference type="SUPFAM" id="SSF102829">
    <property type="entry name" value="Cell division protein ZapA-like"/>
    <property type="match status" value="1"/>
</dbReference>
<dbReference type="Gene3D" id="3.30.160.880">
    <property type="entry name" value="Cell division protein ZapA protomer, N-terminal domain"/>
    <property type="match status" value="1"/>
</dbReference>
<dbReference type="KEGG" id="err:DVR09_08890"/>
<dbReference type="Pfam" id="PF05164">
    <property type="entry name" value="ZapA"/>
    <property type="match status" value="1"/>
</dbReference>
<keyword evidence="1" id="KW-0131">Cell cycle</keyword>
<dbReference type="RefSeq" id="WP_115416612.1">
    <property type="nucleotide sequence ID" value="NZ_CP031357.1"/>
</dbReference>
<accession>A0A345YES9</accession>
<name>A0A345YES9_9SPHN</name>
<protein>
    <submittedName>
        <fullName evidence="1">Cell division protein ZapA</fullName>
    </submittedName>
</protein>
<dbReference type="GO" id="GO:0051301">
    <property type="term" value="P:cell division"/>
    <property type="evidence" value="ECO:0007669"/>
    <property type="project" value="UniProtKB-KW"/>
</dbReference>
<reference evidence="2" key="1">
    <citation type="submission" date="2018-07" db="EMBL/GenBank/DDBJ databases">
        <title>Genome sequence of Erythrobacter strain YH-07, an antagonistic bacterium isolated from Yellow Sea.</title>
        <authorList>
            <person name="Tang T."/>
            <person name="Liu Q."/>
            <person name="Sun X."/>
        </authorList>
    </citation>
    <scope>NUCLEOTIDE SEQUENCE [LARGE SCALE GENOMIC DNA]</scope>
    <source>
        <strain evidence="2">YH-07</strain>
    </source>
</reference>
<sequence length="107" mass="11065">MSNVTLAVGGRNYTVSCEDGQEDHVQRLARVIDEKLGSMGANLSGQEAKNLLFAALLLADELDEAKKAAVDPAEPAIDADKLAGQLERIAIALENAASTLESGAGAS</sequence>
<keyword evidence="1" id="KW-0132">Cell division</keyword>
<dbReference type="Proteomes" id="UP000254508">
    <property type="component" value="Chromosome"/>
</dbReference>
<keyword evidence="2" id="KW-1185">Reference proteome</keyword>
<dbReference type="InterPro" id="IPR036192">
    <property type="entry name" value="Cell_div_ZapA-like_sf"/>
</dbReference>
<proteinExistence type="predicted"/>
<dbReference type="AlphaFoldDB" id="A0A345YES9"/>
<organism evidence="1 2">
    <name type="scientific">Erythrobacter aureus</name>
    <dbReference type="NCBI Taxonomy" id="2182384"/>
    <lineage>
        <taxon>Bacteria</taxon>
        <taxon>Pseudomonadati</taxon>
        <taxon>Pseudomonadota</taxon>
        <taxon>Alphaproteobacteria</taxon>
        <taxon>Sphingomonadales</taxon>
        <taxon>Erythrobacteraceae</taxon>
        <taxon>Erythrobacter/Porphyrobacter group</taxon>
        <taxon>Erythrobacter</taxon>
    </lineage>
</organism>
<gene>
    <name evidence="1" type="ORF">DVR09_08890</name>
</gene>
<dbReference type="EMBL" id="CP031357">
    <property type="protein sequence ID" value="AXK42431.1"/>
    <property type="molecule type" value="Genomic_DNA"/>
</dbReference>
<dbReference type="InterPro" id="IPR007838">
    <property type="entry name" value="Cell_div_ZapA-like"/>
</dbReference>
<evidence type="ECO:0000313" key="2">
    <source>
        <dbReference type="Proteomes" id="UP000254508"/>
    </source>
</evidence>
<evidence type="ECO:0000313" key="1">
    <source>
        <dbReference type="EMBL" id="AXK42431.1"/>
    </source>
</evidence>